<proteinExistence type="predicted"/>
<dbReference type="Pfam" id="PF04055">
    <property type="entry name" value="Radical_SAM"/>
    <property type="match status" value="1"/>
</dbReference>
<comment type="cofactor">
    <cofactor evidence="1">
        <name>[4Fe-4S] cluster</name>
        <dbReference type="ChEBI" id="CHEBI:49883"/>
    </cofactor>
</comment>
<dbReference type="InterPro" id="IPR058240">
    <property type="entry name" value="rSAM_sf"/>
</dbReference>
<evidence type="ECO:0000313" key="9">
    <source>
        <dbReference type="Proteomes" id="UP000724149"/>
    </source>
</evidence>
<keyword evidence="6" id="KW-0411">Iron-sulfur</keyword>
<keyword evidence="3" id="KW-0949">S-adenosyl-L-methionine</keyword>
<dbReference type="InterPro" id="IPR007197">
    <property type="entry name" value="rSAM"/>
</dbReference>
<evidence type="ECO:0000259" key="7">
    <source>
        <dbReference type="PROSITE" id="PS51918"/>
    </source>
</evidence>
<dbReference type="RefSeq" id="WP_177502478.1">
    <property type="nucleotide sequence ID" value="NZ_JACSNR010000003.1"/>
</dbReference>
<evidence type="ECO:0000256" key="5">
    <source>
        <dbReference type="ARBA" id="ARBA00023004"/>
    </source>
</evidence>
<dbReference type="EMBL" id="JACSNR010000003">
    <property type="protein sequence ID" value="MBM6922789.1"/>
    <property type="molecule type" value="Genomic_DNA"/>
</dbReference>
<dbReference type="SFLD" id="SFLDS00029">
    <property type="entry name" value="Radical_SAM"/>
    <property type="match status" value="1"/>
</dbReference>
<feature type="domain" description="Radical SAM core" evidence="7">
    <location>
        <begin position="14"/>
        <end position="246"/>
    </location>
</feature>
<reference evidence="8 9" key="1">
    <citation type="journal article" date="2021" name="Sci. Rep.">
        <title>The distribution of antibiotic resistance genes in chicken gut microbiota commensals.</title>
        <authorList>
            <person name="Juricova H."/>
            <person name="Matiasovicova J."/>
            <person name="Kubasova T."/>
            <person name="Cejkova D."/>
            <person name="Rychlik I."/>
        </authorList>
    </citation>
    <scope>NUCLEOTIDE SEQUENCE [LARGE SCALE GENOMIC DNA]</scope>
    <source>
        <strain evidence="8 9">An564</strain>
    </source>
</reference>
<dbReference type="PROSITE" id="PS51918">
    <property type="entry name" value="RADICAL_SAM"/>
    <property type="match status" value="1"/>
</dbReference>
<dbReference type="Gene3D" id="3.20.20.70">
    <property type="entry name" value="Aldolase class I"/>
    <property type="match status" value="1"/>
</dbReference>
<accession>A0ABS2GM37</accession>
<keyword evidence="9" id="KW-1185">Reference proteome</keyword>
<sequence length="310" mass="34941">MSGYKYLFGPVPSRRLGASLGVSPIPERTCNYSCVYCQLGRTLRMTNTRQEFFPLEEILAEFREYLRGSIPFDVVTVVGEGEPTLYSRLGELIAGLKKETDKPVAVITNGALLYDAEMRRELMEADIVLPSLDAVTEEQYRKIDRPMGSIGFAEMAEGLRQFAREYQGQLWIEIMLVDGMNDSPEDIAAFKEFLGTIDYDRVYLNTPVRPPAEGFVHTSAPERIDLAARELGGISIDQLTSGSFFSEVEDPYEAILSIARRHPMNQFEVESFLEAREIPADQRQALMERLGQDPGITVVPYKGIITYRVN</sequence>
<gene>
    <name evidence="8" type="ORF">H9X81_03655</name>
</gene>
<evidence type="ECO:0000256" key="2">
    <source>
        <dbReference type="ARBA" id="ARBA00022485"/>
    </source>
</evidence>
<dbReference type="PANTHER" id="PTHR43787:SF11">
    <property type="entry name" value="UPF0026 PROTEIN SLR1464"/>
    <property type="match status" value="1"/>
</dbReference>
<keyword evidence="2" id="KW-0004">4Fe-4S</keyword>
<dbReference type="SUPFAM" id="SSF102114">
    <property type="entry name" value="Radical SAM enzymes"/>
    <property type="match status" value="1"/>
</dbReference>
<evidence type="ECO:0000256" key="3">
    <source>
        <dbReference type="ARBA" id="ARBA00022691"/>
    </source>
</evidence>
<dbReference type="InterPro" id="IPR013785">
    <property type="entry name" value="Aldolase_TIM"/>
</dbReference>
<name>A0ABS2GM37_9FIRM</name>
<dbReference type="PANTHER" id="PTHR43787">
    <property type="entry name" value="FEMO COFACTOR BIOSYNTHESIS PROTEIN NIFB-RELATED"/>
    <property type="match status" value="1"/>
</dbReference>
<dbReference type="InterPro" id="IPR040084">
    <property type="entry name" value="GTPase_Obg"/>
</dbReference>
<dbReference type="SFLD" id="SFLDG01083">
    <property type="entry name" value="Uncharacterised_Radical_SAM_Su"/>
    <property type="match status" value="1"/>
</dbReference>
<keyword evidence="5" id="KW-0408">Iron</keyword>
<evidence type="ECO:0000256" key="6">
    <source>
        <dbReference type="ARBA" id="ARBA00023014"/>
    </source>
</evidence>
<evidence type="ECO:0000313" key="8">
    <source>
        <dbReference type="EMBL" id="MBM6922789.1"/>
    </source>
</evidence>
<keyword evidence="4" id="KW-0479">Metal-binding</keyword>
<dbReference type="Proteomes" id="UP000724149">
    <property type="component" value="Unassembled WGS sequence"/>
</dbReference>
<dbReference type="CDD" id="cd01335">
    <property type="entry name" value="Radical_SAM"/>
    <property type="match status" value="1"/>
</dbReference>
<evidence type="ECO:0000256" key="1">
    <source>
        <dbReference type="ARBA" id="ARBA00001966"/>
    </source>
</evidence>
<evidence type="ECO:0000256" key="4">
    <source>
        <dbReference type="ARBA" id="ARBA00022723"/>
    </source>
</evidence>
<organism evidence="8 9">
    <name type="scientific">Hydrogenoanaerobacterium saccharovorans</name>
    <dbReference type="NCBI Taxonomy" id="474960"/>
    <lineage>
        <taxon>Bacteria</taxon>
        <taxon>Bacillati</taxon>
        <taxon>Bacillota</taxon>
        <taxon>Clostridia</taxon>
        <taxon>Eubacteriales</taxon>
        <taxon>Oscillospiraceae</taxon>
        <taxon>Hydrogenoanaerobacterium</taxon>
    </lineage>
</organism>
<protein>
    <submittedName>
        <fullName evidence="8">Radical SAM protein</fullName>
    </submittedName>
</protein>
<comment type="caution">
    <text evidence="8">The sequence shown here is derived from an EMBL/GenBank/DDBJ whole genome shotgun (WGS) entry which is preliminary data.</text>
</comment>